<dbReference type="Gene3D" id="3.40.50.300">
    <property type="entry name" value="P-loop containing nucleotide triphosphate hydrolases"/>
    <property type="match status" value="1"/>
</dbReference>
<dbReference type="InterPro" id="IPR050166">
    <property type="entry name" value="ABC_transporter_ATP-bind"/>
</dbReference>
<evidence type="ECO:0000256" key="1">
    <source>
        <dbReference type="ARBA" id="ARBA00005417"/>
    </source>
</evidence>
<dbReference type="PROSITE" id="PS00211">
    <property type="entry name" value="ABC_TRANSPORTER_1"/>
    <property type="match status" value="1"/>
</dbReference>
<proteinExistence type="inferred from homology"/>
<name>A0ABY7T042_9RHOB</name>
<evidence type="ECO:0000259" key="6">
    <source>
        <dbReference type="PROSITE" id="PS50893"/>
    </source>
</evidence>
<evidence type="ECO:0000256" key="5">
    <source>
        <dbReference type="SAM" id="MobiDB-lite"/>
    </source>
</evidence>
<protein>
    <submittedName>
        <fullName evidence="7">ABC transporter ATP-binding protein</fullName>
    </submittedName>
</protein>
<dbReference type="InterPro" id="IPR017871">
    <property type="entry name" value="ABC_transporter-like_CS"/>
</dbReference>
<evidence type="ECO:0000256" key="2">
    <source>
        <dbReference type="ARBA" id="ARBA00022448"/>
    </source>
</evidence>
<dbReference type="SUPFAM" id="SSF52540">
    <property type="entry name" value="P-loop containing nucleoside triphosphate hydrolases"/>
    <property type="match status" value="1"/>
</dbReference>
<dbReference type="Pfam" id="PF00005">
    <property type="entry name" value="ABC_tran"/>
    <property type="match status" value="1"/>
</dbReference>
<keyword evidence="3" id="KW-0547">Nucleotide-binding</keyword>
<keyword evidence="8" id="KW-1185">Reference proteome</keyword>
<comment type="similarity">
    <text evidence="1">Belongs to the ABC transporter superfamily.</text>
</comment>
<evidence type="ECO:0000256" key="3">
    <source>
        <dbReference type="ARBA" id="ARBA00022741"/>
    </source>
</evidence>
<accession>A0ABY7T042</accession>
<dbReference type="CDD" id="cd03293">
    <property type="entry name" value="ABC_NrtD_SsuB_transporters"/>
    <property type="match status" value="1"/>
</dbReference>
<dbReference type="PANTHER" id="PTHR42788:SF13">
    <property type="entry name" value="ALIPHATIC SULFONATES IMPORT ATP-BINDING PROTEIN SSUB"/>
    <property type="match status" value="1"/>
</dbReference>
<keyword evidence="2" id="KW-0813">Transport</keyword>
<dbReference type="PANTHER" id="PTHR42788">
    <property type="entry name" value="TAURINE IMPORT ATP-BINDING PROTEIN-RELATED"/>
    <property type="match status" value="1"/>
</dbReference>
<organism evidence="7 8">
    <name type="scientific">Paracoccus stylophorae</name>
    <dbReference type="NCBI Taxonomy" id="659350"/>
    <lineage>
        <taxon>Bacteria</taxon>
        <taxon>Pseudomonadati</taxon>
        <taxon>Pseudomonadota</taxon>
        <taxon>Alphaproteobacteria</taxon>
        <taxon>Rhodobacterales</taxon>
        <taxon>Paracoccaceae</taxon>
        <taxon>Paracoccus</taxon>
    </lineage>
</organism>
<dbReference type="SMART" id="SM00382">
    <property type="entry name" value="AAA"/>
    <property type="match status" value="1"/>
</dbReference>
<feature type="region of interest" description="Disordered" evidence="5">
    <location>
        <begin position="1"/>
        <end position="26"/>
    </location>
</feature>
<dbReference type="EMBL" id="CP067134">
    <property type="protein sequence ID" value="WCR12415.1"/>
    <property type="molecule type" value="Genomic_DNA"/>
</dbReference>
<dbReference type="InterPro" id="IPR003593">
    <property type="entry name" value="AAA+_ATPase"/>
</dbReference>
<dbReference type="GO" id="GO:0005524">
    <property type="term" value="F:ATP binding"/>
    <property type="evidence" value="ECO:0007669"/>
    <property type="project" value="UniProtKB-KW"/>
</dbReference>
<dbReference type="InterPro" id="IPR027417">
    <property type="entry name" value="P-loop_NTPase"/>
</dbReference>
<reference evidence="7 8" key="1">
    <citation type="submission" date="2021-01" db="EMBL/GenBank/DDBJ databases">
        <title>Biogeographic distribution of Paracoccus.</title>
        <authorList>
            <person name="Hollensteiner J."/>
            <person name="Leineberger J."/>
            <person name="Brinkhoff T."/>
            <person name="Daniel R."/>
        </authorList>
    </citation>
    <scope>NUCLEOTIDE SEQUENCE [LARGE SCALE GENOMIC DNA]</scope>
    <source>
        <strain evidence="7 8">LMG25392</strain>
    </source>
</reference>
<feature type="domain" description="ABC transporter" evidence="6">
    <location>
        <begin position="37"/>
        <end position="260"/>
    </location>
</feature>
<gene>
    <name evidence="7" type="ORF">JHW45_01425</name>
</gene>
<dbReference type="PROSITE" id="PS50893">
    <property type="entry name" value="ABC_TRANSPORTER_2"/>
    <property type="match status" value="1"/>
</dbReference>
<evidence type="ECO:0000256" key="4">
    <source>
        <dbReference type="ARBA" id="ARBA00022840"/>
    </source>
</evidence>
<evidence type="ECO:0000313" key="7">
    <source>
        <dbReference type="EMBL" id="WCR12415.1"/>
    </source>
</evidence>
<dbReference type="InterPro" id="IPR003439">
    <property type="entry name" value="ABC_transporter-like_ATP-bd"/>
</dbReference>
<sequence length="286" mass="31590">MQRVEAAQTDPEDPRKAFPRSDTAAAPVGSRSERVVIRITDLVMSYGGAEPVLAGASLKVREGEFVSLVGPSGSGKSTVLRAIAGLHAPAGGTVERFVSLEDMGFLFQDDALLPWRTAQDNVALGLRLRGKSRAEARAEADQWLSQLGLAHFGLRYPRQLSGGQRKRVALAQVLALRPKLLLMDEPFASLDAIVRHRVTQELLEWVEREKITVLLVTHDLEEAQALSDTIYLLSRGPRALIRSRYEVRIARPRDLIHVRGHPSFAPLLQRIWDDLWDEVDVDGGGA</sequence>
<dbReference type="Proteomes" id="UP001218412">
    <property type="component" value="Chromosome"/>
</dbReference>
<evidence type="ECO:0000313" key="8">
    <source>
        <dbReference type="Proteomes" id="UP001218412"/>
    </source>
</evidence>
<keyword evidence="4 7" id="KW-0067">ATP-binding</keyword>